<keyword evidence="5 9" id="KW-0472">Membrane</keyword>
<evidence type="ECO:0000256" key="2">
    <source>
        <dbReference type="ARBA" id="ARBA00022475"/>
    </source>
</evidence>
<sequence length="455" mass="50579">MKLHLVDILPQFAASFVATLSSISDGMHYAWSAPVLPLLREETSPVTITKIDEIWFEGSYLISGLLGLPITVYLVDKIGRKKAILTASATSLVSWILIGSSRHVAQLYCGRILAGASGDMAYVAIPMYLSEISNEKYRGLLTSYDFNMVLVGTLLISAVAPFTPYYVPAVIGVILLALQLAISPLMPESPYFLLSKNRAEEAKTALEKLRANQANIDDEFNEIAEAVQKQNTQKGKYTDLFLVKSNRRAVTIITVLILCQFFSGFSAVVMNLHTILDEADSGDVINVEKYGIIFYSLMVLSATFCCLTVDKFGKKILLIVSSVLTGVCLLIISIYFNLQKFGVDVKSVSWIPAYALMGYAVAFKIGMGFLPQVIVSELFPNNVKAFGMTYGDFLFIVFSFVSLIFYQYLNYFYGHYVPLYTFTVVAFLGAVFTYYFVPETKGKTLDQIQTMLQEM</sequence>
<organism evidence="11 12">
    <name type="scientific">Tribolium castaneum</name>
    <name type="common">Red flour beetle</name>
    <dbReference type="NCBI Taxonomy" id="7070"/>
    <lineage>
        <taxon>Eukaryota</taxon>
        <taxon>Metazoa</taxon>
        <taxon>Ecdysozoa</taxon>
        <taxon>Arthropoda</taxon>
        <taxon>Hexapoda</taxon>
        <taxon>Insecta</taxon>
        <taxon>Pterygota</taxon>
        <taxon>Neoptera</taxon>
        <taxon>Endopterygota</taxon>
        <taxon>Coleoptera</taxon>
        <taxon>Polyphaga</taxon>
        <taxon>Cucujiformia</taxon>
        <taxon>Tenebrionidae</taxon>
        <taxon>Tenebrionidae incertae sedis</taxon>
        <taxon>Tribolium</taxon>
    </lineage>
</organism>
<dbReference type="InterPro" id="IPR005829">
    <property type="entry name" value="Sugar_transporter_CS"/>
</dbReference>
<evidence type="ECO:0000256" key="6">
    <source>
        <dbReference type="ARBA" id="ARBA00023180"/>
    </source>
</evidence>
<feature type="transmembrane region" description="Helical" evidence="9">
    <location>
        <begin position="56"/>
        <end position="75"/>
    </location>
</feature>
<evidence type="ECO:0000259" key="10">
    <source>
        <dbReference type="PROSITE" id="PS50850"/>
    </source>
</evidence>
<feature type="transmembrane region" description="Helical" evidence="9">
    <location>
        <begin position="316"/>
        <end position="338"/>
    </location>
</feature>
<keyword evidence="6" id="KW-0325">Glycoprotein</keyword>
<feature type="transmembrane region" description="Helical" evidence="9">
    <location>
        <begin position="415"/>
        <end position="437"/>
    </location>
</feature>
<evidence type="ECO:0000256" key="9">
    <source>
        <dbReference type="SAM" id="Phobius"/>
    </source>
</evidence>
<dbReference type="PANTHER" id="PTHR48021:SF46">
    <property type="entry name" value="MAJOR FACILITATOR SUPERFAMILY (MFS) PROFILE DOMAIN-CONTAINING PROTEIN"/>
    <property type="match status" value="1"/>
</dbReference>
<comment type="similarity">
    <text evidence="7">Belongs to the major facilitator superfamily. Sugar transporter (TC 2.A.1.1) family. Trehalose transporter subfamily.</text>
</comment>
<evidence type="ECO:0000256" key="7">
    <source>
        <dbReference type="ARBA" id="ARBA00024348"/>
    </source>
</evidence>
<dbReference type="Gene3D" id="1.20.1250.20">
    <property type="entry name" value="MFS general substrate transporter like domains"/>
    <property type="match status" value="1"/>
</dbReference>
<feature type="transmembrane region" description="Helical" evidence="9">
    <location>
        <begin position="290"/>
        <end position="309"/>
    </location>
</feature>
<dbReference type="PANTHER" id="PTHR48021">
    <property type="match status" value="1"/>
</dbReference>
<accession>D6W8M8</accession>
<keyword evidence="3 9" id="KW-0812">Transmembrane</keyword>
<feature type="domain" description="Major facilitator superfamily (MFS) profile" evidence="10">
    <location>
        <begin position="14"/>
        <end position="441"/>
    </location>
</feature>
<feature type="transmembrane region" description="Helical" evidence="9">
    <location>
        <begin position="141"/>
        <end position="160"/>
    </location>
</feature>
<evidence type="ECO:0000256" key="5">
    <source>
        <dbReference type="ARBA" id="ARBA00023136"/>
    </source>
</evidence>
<dbReference type="InterPro" id="IPR036259">
    <property type="entry name" value="MFS_trans_sf"/>
</dbReference>
<dbReference type="InterPro" id="IPR005828">
    <property type="entry name" value="MFS_sugar_transport-like"/>
</dbReference>
<feature type="transmembrane region" description="Helical" evidence="9">
    <location>
        <begin position="390"/>
        <end position="409"/>
    </location>
</feature>
<feature type="transmembrane region" description="Helical" evidence="9">
    <location>
        <begin position="350"/>
        <end position="370"/>
    </location>
</feature>
<gene>
    <name evidence="11" type="primary">AUGUSTUS-3.0.2_00733</name>
    <name evidence="11" type="ORF">TcasGA2_TC000733</name>
</gene>
<feature type="transmembrane region" description="Helical" evidence="9">
    <location>
        <begin position="166"/>
        <end position="186"/>
    </location>
</feature>
<dbReference type="HOGENOM" id="CLU_001265_30_5_1"/>
<dbReference type="GO" id="GO:0005886">
    <property type="term" value="C:plasma membrane"/>
    <property type="evidence" value="ECO:0007669"/>
    <property type="project" value="UniProtKB-SubCell"/>
</dbReference>
<feature type="coiled-coil region" evidence="8">
    <location>
        <begin position="199"/>
        <end position="226"/>
    </location>
</feature>
<dbReference type="GO" id="GO:0022857">
    <property type="term" value="F:transmembrane transporter activity"/>
    <property type="evidence" value="ECO:0000318"/>
    <property type="project" value="GO_Central"/>
</dbReference>
<reference evidence="11 12" key="2">
    <citation type="journal article" date="2010" name="Nucleic Acids Res.">
        <title>BeetleBase in 2010: revisions to provide comprehensive genomic information for Tribolium castaneum.</title>
        <authorList>
            <person name="Kim H.S."/>
            <person name="Murphy T."/>
            <person name="Xia J."/>
            <person name="Caragea D."/>
            <person name="Park Y."/>
            <person name="Beeman R.W."/>
            <person name="Lorenzen M.D."/>
            <person name="Butcher S."/>
            <person name="Manak J.R."/>
            <person name="Brown S.J."/>
        </authorList>
    </citation>
    <scope>GENOME REANNOTATION</scope>
    <source>
        <strain evidence="11 12">Georgia GA2</strain>
    </source>
</reference>
<dbReference type="PROSITE" id="PS50850">
    <property type="entry name" value="MFS"/>
    <property type="match status" value="1"/>
</dbReference>
<dbReference type="InterPro" id="IPR050549">
    <property type="entry name" value="MFS_Trehalose_Transporter"/>
</dbReference>
<dbReference type="EMBL" id="KQ971312">
    <property type="protein sequence ID" value="EEZ98285.2"/>
    <property type="molecule type" value="Genomic_DNA"/>
</dbReference>
<keyword evidence="2" id="KW-1003">Cell membrane</keyword>
<dbReference type="InterPro" id="IPR020846">
    <property type="entry name" value="MFS_dom"/>
</dbReference>
<evidence type="ECO:0000256" key="1">
    <source>
        <dbReference type="ARBA" id="ARBA00004651"/>
    </source>
</evidence>
<evidence type="ECO:0000256" key="3">
    <source>
        <dbReference type="ARBA" id="ARBA00022692"/>
    </source>
</evidence>
<dbReference type="GO" id="GO:0055085">
    <property type="term" value="P:transmembrane transport"/>
    <property type="evidence" value="ECO:0000318"/>
    <property type="project" value="GO_Central"/>
</dbReference>
<dbReference type="AlphaFoldDB" id="D6W8M8"/>
<keyword evidence="4 9" id="KW-1133">Transmembrane helix</keyword>
<reference evidence="11 12" key="1">
    <citation type="journal article" date="2008" name="Nature">
        <title>The genome of the model beetle and pest Tribolium castaneum.</title>
        <authorList>
            <consortium name="Tribolium Genome Sequencing Consortium"/>
            <person name="Richards S."/>
            <person name="Gibbs R.A."/>
            <person name="Weinstock G.M."/>
            <person name="Brown S.J."/>
            <person name="Denell R."/>
            <person name="Beeman R.W."/>
            <person name="Gibbs R."/>
            <person name="Beeman R.W."/>
            <person name="Brown S.J."/>
            <person name="Bucher G."/>
            <person name="Friedrich M."/>
            <person name="Grimmelikhuijzen C.J."/>
            <person name="Klingler M."/>
            <person name="Lorenzen M."/>
            <person name="Richards S."/>
            <person name="Roth S."/>
            <person name="Schroder R."/>
            <person name="Tautz D."/>
            <person name="Zdobnov E.M."/>
            <person name="Muzny D."/>
            <person name="Gibbs R.A."/>
            <person name="Weinstock G.M."/>
            <person name="Attaway T."/>
            <person name="Bell S."/>
            <person name="Buhay C.J."/>
            <person name="Chandrabose M.N."/>
            <person name="Chavez D."/>
            <person name="Clerk-Blankenburg K.P."/>
            <person name="Cree A."/>
            <person name="Dao M."/>
            <person name="Davis C."/>
            <person name="Chacko J."/>
            <person name="Dinh H."/>
            <person name="Dugan-Rocha S."/>
            <person name="Fowler G."/>
            <person name="Garner T.T."/>
            <person name="Garnes J."/>
            <person name="Gnirke A."/>
            <person name="Hawes A."/>
            <person name="Hernandez J."/>
            <person name="Hines S."/>
            <person name="Holder M."/>
            <person name="Hume J."/>
            <person name="Jhangiani S.N."/>
            <person name="Joshi V."/>
            <person name="Khan Z.M."/>
            <person name="Jackson L."/>
            <person name="Kovar C."/>
            <person name="Kowis A."/>
            <person name="Lee S."/>
            <person name="Lewis L.R."/>
            <person name="Margolis J."/>
            <person name="Morgan M."/>
            <person name="Nazareth L.V."/>
            <person name="Nguyen N."/>
            <person name="Okwuonu G."/>
            <person name="Parker D."/>
            <person name="Richards S."/>
            <person name="Ruiz S.J."/>
            <person name="Santibanez J."/>
            <person name="Savard J."/>
            <person name="Scherer S.E."/>
            <person name="Schneider B."/>
            <person name="Sodergren E."/>
            <person name="Tautz D."/>
            <person name="Vattahil S."/>
            <person name="Villasana D."/>
            <person name="White C.S."/>
            <person name="Wright R."/>
            <person name="Park Y."/>
            <person name="Beeman R.W."/>
            <person name="Lord J."/>
            <person name="Oppert B."/>
            <person name="Lorenzen M."/>
            <person name="Brown S."/>
            <person name="Wang L."/>
            <person name="Savard J."/>
            <person name="Tautz D."/>
            <person name="Richards S."/>
            <person name="Weinstock G."/>
            <person name="Gibbs R.A."/>
            <person name="Liu Y."/>
            <person name="Worley K."/>
            <person name="Weinstock G."/>
            <person name="Elsik C.G."/>
            <person name="Reese J.T."/>
            <person name="Elhaik E."/>
            <person name="Landan G."/>
            <person name="Graur D."/>
            <person name="Arensburger P."/>
            <person name="Atkinson P."/>
            <person name="Beeman R.W."/>
            <person name="Beidler J."/>
            <person name="Brown S.J."/>
            <person name="Demuth J.P."/>
            <person name="Drury D.W."/>
            <person name="Du Y.Z."/>
            <person name="Fujiwara H."/>
            <person name="Lorenzen M."/>
            <person name="Maselli V."/>
            <person name="Osanai M."/>
            <person name="Park Y."/>
            <person name="Robertson H.M."/>
            <person name="Tu Z."/>
            <person name="Wang J.J."/>
            <person name="Wang S."/>
            <person name="Richards S."/>
            <person name="Song H."/>
            <person name="Zhang L."/>
            <person name="Sodergren E."/>
            <person name="Werner D."/>
            <person name="Stanke M."/>
            <person name="Morgenstern B."/>
            <person name="Solovyev V."/>
            <person name="Kosarev P."/>
            <person name="Brown G."/>
            <person name="Chen H.C."/>
            <person name="Ermolaeva O."/>
            <person name="Hlavina W."/>
            <person name="Kapustin Y."/>
            <person name="Kiryutin B."/>
            <person name="Kitts P."/>
            <person name="Maglott D."/>
            <person name="Pruitt K."/>
            <person name="Sapojnikov V."/>
            <person name="Souvorov A."/>
            <person name="Mackey A.J."/>
            <person name="Waterhouse R.M."/>
            <person name="Wyder S."/>
            <person name="Zdobnov E.M."/>
            <person name="Zdobnov E.M."/>
            <person name="Wyder S."/>
            <person name="Kriventseva E.V."/>
            <person name="Kadowaki T."/>
            <person name="Bork P."/>
            <person name="Aranda M."/>
            <person name="Bao R."/>
            <person name="Beermann A."/>
            <person name="Berns N."/>
            <person name="Bolognesi R."/>
            <person name="Bonneton F."/>
            <person name="Bopp D."/>
            <person name="Brown S.J."/>
            <person name="Bucher G."/>
            <person name="Butts T."/>
            <person name="Chaumot A."/>
            <person name="Denell R.E."/>
            <person name="Ferrier D.E."/>
            <person name="Friedrich M."/>
            <person name="Gordon C.M."/>
            <person name="Jindra M."/>
            <person name="Klingler M."/>
            <person name="Lan Q."/>
            <person name="Lattorff H.M."/>
            <person name="Laudet V."/>
            <person name="von Levetsow C."/>
            <person name="Liu Z."/>
            <person name="Lutz R."/>
            <person name="Lynch J.A."/>
            <person name="da Fonseca R.N."/>
            <person name="Posnien N."/>
            <person name="Reuter R."/>
            <person name="Roth S."/>
            <person name="Savard J."/>
            <person name="Schinko J.B."/>
            <person name="Schmitt C."/>
            <person name="Schoppmeier M."/>
            <person name="Schroder R."/>
            <person name="Shippy T.D."/>
            <person name="Simonnet F."/>
            <person name="Marques-Souza H."/>
            <person name="Tautz D."/>
            <person name="Tomoyasu Y."/>
            <person name="Trauner J."/>
            <person name="Van der Zee M."/>
            <person name="Vervoort M."/>
            <person name="Wittkopp N."/>
            <person name="Wimmer E.A."/>
            <person name="Yang X."/>
            <person name="Jones A.K."/>
            <person name="Sattelle D.B."/>
            <person name="Ebert P.R."/>
            <person name="Nelson D."/>
            <person name="Scott J.G."/>
            <person name="Beeman R.W."/>
            <person name="Muthukrishnan S."/>
            <person name="Kramer K.J."/>
            <person name="Arakane Y."/>
            <person name="Beeman R.W."/>
            <person name="Zhu Q."/>
            <person name="Hogenkamp D."/>
            <person name="Dixit R."/>
            <person name="Oppert B."/>
            <person name="Jiang H."/>
            <person name="Zou Z."/>
            <person name="Marshall J."/>
            <person name="Elpidina E."/>
            <person name="Vinokurov K."/>
            <person name="Oppert C."/>
            <person name="Zou Z."/>
            <person name="Evans J."/>
            <person name="Lu Z."/>
            <person name="Zhao P."/>
            <person name="Sumathipala N."/>
            <person name="Altincicek B."/>
            <person name="Vilcinskas A."/>
            <person name="Williams M."/>
            <person name="Hultmark D."/>
            <person name="Hetru C."/>
            <person name="Jiang H."/>
            <person name="Grimmelikhuijzen C.J."/>
            <person name="Hauser F."/>
            <person name="Cazzamali G."/>
            <person name="Williamson M."/>
            <person name="Park Y."/>
            <person name="Li B."/>
            <person name="Tanaka Y."/>
            <person name="Predel R."/>
            <person name="Neupert S."/>
            <person name="Schachtner J."/>
            <person name="Verleyen P."/>
            <person name="Raible F."/>
            <person name="Bork P."/>
            <person name="Friedrich M."/>
            <person name="Walden K.K."/>
            <person name="Robertson H.M."/>
            <person name="Angeli S."/>
            <person name="Foret S."/>
            <person name="Bucher G."/>
            <person name="Schuetz S."/>
            <person name="Maleszka R."/>
            <person name="Wimmer E.A."/>
            <person name="Beeman R.W."/>
            <person name="Lorenzen M."/>
            <person name="Tomoyasu Y."/>
            <person name="Miller S.C."/>
            <person name="Grossmann D."/>
            <person name="Bucher G."/>
        </authorList>
    </citation>
    <scope>NUCLEOTIDE SEQUENCE [LARGE SCALE GENOMIC DNA]</scope>
    <source>
        <strain evidence="11 12">Georgia GA2</strain>
    </source>
</reference>
<dbReference type="PROSITE" id="PS00216">
    <property type="entry name" value="SUGAR_TRANSPORT_1"/>
    <property type="match status" value="1"/>
</dbReference>
<protein>
    <submittedName>
        <fullName evidence="11">Facilitated trehalose transporter Tret1-2 homolog-like Protein</fullName>
    </submittedName>
</protein>
<comment type="subcellular location">
    <subcellularLocation>
        <location evidence="1">Cell membrane</location>
        <topology evidence="1">Multi-pass membrane protein</topology>
    </subcellularLocation>
</comment>
<dbReference type="eggNOG" id="KOG0254">
    <property type="taxonomic scope" value="Eukaryota"/>
</dbReference>
<evidence type="ECO:0000256" key="4">
    <source>
        <dbReference type="ARBA" id="ARBA00022989"/>
    </source>
</evidence>
<feature type="transmembrane region" description="Helical" evidence="9">
    <location>
        <begin position="249"/>
        <end position="270"/>
    </location>
</feature>
<dbReference type="FunFam" id="1.20.1250.20:FF:000055">
    <property type="entry name" value="Facilitated trehalose transporter Tret1-2 homolog"/>
    <property type="match status" value="1"/>
</dbReference>
<dbReference type="Pfam" id="PF00083">
    <property type="entry name" value="Sugar_tr"/>
    <property type="match status" value="1"/>
</dbReference>
<evidence type="ECO:0000313" key="12">
    <source>
        <dbReference type="Proteomes" id="UP000007266"/>
    </source>
</evidence>
<dbReference type="GO" id="GO:0016020">
    <property type="term" value="C:membrane"/>
    <property type="evidence" value="ECO:0000318"/>
    <property type="project" value="GO_Central"/>
</dbReference>
<proteinExistence type="inferred from homology"/>
<evidence type="ECO:0000256" key="8">
    <source>
        <dbReference type="SAM" id="Coils"/>
    </source>
</evidence>
<dbReference type="OMA" id="FYNIGWN"/>
<keyword evidence="12" id="KW-1185">Reference proteome</keyword>
<keyword evidence="8" id="KW-0175">Coiled coil</keyword>
<evidence type="ECO:0000313" key="11">
    <source>
        <dbReference type="EMBL" id="EEZ98285.2"/>
    </source>
</evidence>
<dbReference type="SUPFAM" id="SSF103473">
    <property type="entry name" value="MFS general substrate transporter"/>
    <property type="match status" value="1"/>
</dbReference>
<dbReference type="Proteomes" id="UP000007266">
    <property type="component" value="Linkage group 2"/>
</dbReference>
<name>D6W8M8_TRICA</name>